<protein>
    <submittedName>
        <fullName evidence="4">Outer membrane biogenesis protein BamB</fullName>
    </submittedName>
</protein>
<dbReference type="InterPro" id="IPR015943">
    <property type="entry name" value="WD40/YVTN_repeat-like_dom_sf"/>
</dbReference>
<organism evidence="4 5">
    <name type="scientific">Gimesia aquarii</name>
    <dbReference type="NCBI Taxonomy" id="2527964"/>
    <lineage>
        <taxon>Bacteria</taxon>
        <taxon>Pseudomonadati</taxon>
        <taxon>Planctomycetota</taxon>
        <taxon>Planctomycetia</taxon>
        <taxon>Planctomycetales</taxon>
        <taxon>Planctomycetaceae</taxon>
        <taxon>Gimesia</taxon>
    </lineage>
</organism>
<feature type="transmembrane region" description="Helical" evidence="2">
    <location>
        <begin position="115"/>
        <end position="137"/>
    </location>
</feature>
<dbReference type="Pfam" id="PF13360">
    <property type="entry name" value="PQQ_2"/>
    <property type="match status" value="1"/>
</dbReference>
<dbReference type="RefSeq" id="WP_145172928.1">
    <property type="nucleotide sequence ID" value="NZ_CP037422.1"/>
</dbReference>
<dbReference type="OrthoDB" id="7051554at2"/>
<evidence type="ECO:0000256" key="2">
    <source>
        <dbReference type="SAM" id="Phobius"/>
    </source>
</evidence>
<dbReference type="Gene3D" id="2.130.10.10">
    <property type="entry name" value="YVTN repeat-like/Quinoprotein amine dehydrogenase"/>
    <property type="match status" value="1"/>
</dbReference>
<keyword evidence="2" id="KW-0472">Membrane</keyword>
<dbReference type="InterPro" id="IPR002372">
    <property type="entry name" value="PQQ_rpt_dom"/>
</dbReference>
<dbReference type="SMART" id="SM00564">
    <property type="entry name" value="PQQ"/>
    <property type="match status" value="3"/>
</dbReference>
<dbReference type="InterPro" id="IPR018391">
    <property type="entry name" value="PQQ_b-propeller_rpt"/>
</dbReference>
<feature type="region of interest" description="Disordered" evidence="1">
    <location>
        <begin position="1"/>
        <end position="28"/>
    </location>
</feature>
<feature type="transmembrane region" description="Helical" evidence="2">
    <location>
        <begin position="92"/>
        <end position="109"/>
    </location>
</feature>
<proteinExistence type="predicted"/>
<dbReference type="EMBL" id="CP037422">
    <property type="protein sequence ID" value="QDU08355.1"/>
    <property type="molecule type" value="Genomic_DNA"/>
</dbReference>
<accession>A0A517WSX8</accession>
<feature type="transmembrane region" description="Helical" evidence="2">
    <location>
        <begin position="60"/>
        <end position="80"/>
    </location>
</feature>
<dbReference type="InterPro" id="IPR011047">
    <property type="entry name" value="Quinoprotein_ADH-like_sf"/>
</dbReference>
<evidence type="ECO:0000313" key="4">
    <source>
        <dbReference type="EMBL" id="QDU08355.1"/>
    </source>
</evidence>
<dbReference type="PANTHER" id="PTHR34512:SF30">
    <property type="entry name" value="OUTER MEMBRANE PROTEIN ASSEMBLY FACTOR BAMB"/>
    <property type="match status" value="1"/>
</dbReference>
<feature type="domain" description="Pyrrolo-quinoline quinone repeat" evidence="3">
    <location>
        <begin position="275"/>
        <end position="523"/>
    </location>
</feature>
<dbReference type="AlphaFoldDB" id="A0A517WSX8"/>
<reference evidence="4 5" key="1">
    <citation type="submission" date="2019-03" db="EMBL/GenBank/DDBJ databases">
        <title>Deep-cultivation of Planctomycetes and their phenomic and genomic characterization uncovers novel biology.</title>
        <authorList>
            <person name="Wiegand S."/>
            <person name="Jogler M."/>
            <person name="Boedeker C."/>
            <person name="Pinto D."/>
            <person name="Vollmers J."/>
            <person name="Rivas-Marin E."/>
            <person name="Kohn T."/>
            <person name="Peeters S.H."/>
            <person name="Heuer A."/>
            <person name="Rast P."/>
            <person name="Oberbeckmann S."/>
            <person name="Bunk B."/>
            <person name="Jeske O."/>
            <person name="Meyerdierks A."/>
            <person name="Storesund J.E."/>
            <person name="Kallscheuer N."/>
            <person name="Luecker S."/>
            <person name="Lage O.M."/>
            <person name="Pohl T."/>
            <person name="Merkel B.J."/>
            <person name="Hornburger P."/>
            <person name="Mueller R.-W."/>
            <person name="Bruemmer F."/>
            <person name="Labrenz M."/>
            <person name="Spormann A.M."/>
            <person name="Op den Camp H."/>
            <person name="Overmann J."/>
            <person name="Amann R."/>
            <person name="Jetten M.S.M."/>
            <person name="Mascher T."/>
            <person name="Medema M.H."/>
            <person name="Devos D.P."/>
            <person name="Kaster A.-K."/>
            <person name="Ovreas L."/>
            <person name="Rohde M."/>
            <person name="Galperin M.Y."/>
            <person name="Jogler C."/>
        </authorList>
    </citation>
    <scope>NUCLEOTIDE SEQUENCE [LARGE SCALE GENOMIC DNA]</scope>
    <source>
        <strain evidence="4 5">V202</strain>
    </source>
</reference>
<gene>
    <name evidence="4" type="ORF">V202x_17230</name>
</gene>
<sequence length="601" mass="65998">MTENQQAETEANQPVEPQEDDAVSSDTKLQPLRSWPPILFLIGMLLTRFLTRAIEVNSTLMLMVAIFGPMVFGGFILLWWLFASRATVKEKIVGTAVVVLAAITTMFLIDPSMKGPAVMSITVPMGLGLFGLAAVLVSKMLSFKRTVIITACSVIGFGFSTLVRSDGMWGHYEMDLAWRWTSNAEDSFLAKNKGQSPSDLNRLTDTELDQQLIDPAWPAFRGNQRDGVLSGVTLSDKWTNEVSTPLWKIAIGPGWSSFAIAGDLLFTQEQRGDHEAIVCYDARSGNEIWKQQIQSRFYEPMGGAGPRATPTLADGQLYVMGAKGHLIRLDPKTGKIIWQQDIREVAGREPPMWGFCSSPLVVDSLAIVHAGGNGDKGVLAFDTETGDLKWSASSGDHSYSSPVLLTIAGQSVIAMLTNKELNLFNPADGTVLLNYECAVDGFRALQPQVIEDDSILIATGMGKGVQRVRVTNMDGKWAAEQVWIALGLKPDFSDYVIHEGYAYGFDGSIFLCFDLKDGKRKWKRGRYGKGQVLLLGDSGQLLVISEQGEVVLLKADPKTHTELARFQSIDGKTWNHPVLRGDQLFVRNAEQAASFRLPLAK</sequence>
<name>A0A517WSX8_9PLAN</name>
<dbReference type="Proteomes" id="UP000318384">
    <property type="component" value="Chromosome"/>
</dbReference>
<keyword evidence="2" id="KW-0812">Transmembrane</keyword>
<evidence type="ECO:0000256" key="1">
    <source>
        <dbReference type="SAM" id="MobiDB-lite"/>
    </source>
</evidence>
<dbReference type="PANTHER" id="PTHR34512">
    <property type="entry name" value="CELL SURFACE PROTEIN"/>
    <property type="match status" value="1"/>
</dbReference>
<dbReference type="SUPFAM" id="SSF50998">
    <property type="entry name" value="Quinoprotein alcohol dehydrogenase-like"/>
    <property type="match status" value="1"/>
</dbReference>
<keyword evidence="5" id="KW-1185">Reference proteome</keyword>
<evidence type="ECO:0000259" key="3">
    <source>
        <dbReference type="Pfam" id="PF13360"/>
    </source>
</evidence>
<evidence type="ECO:0000313" key="5">
    <source>
        <dbReference type="Proteomes" id="UP000318384"/>
    </source>
</evidence>
<keyword evidence="2" id="KW-1133">Transmembrane helix</keyword>
<feature type="compositionally biased region" description="Polar residues" evidence="1">
    <location>
        <begin position="1"/>
        <end position="12"/>
    </location>
</feature>